<accession>A0A9P0QRR9</accession>
<dbReference type="GO" id="GO:0000972">
    <property type="term" value="P:transcription-dependent tethering of RNA polymerase II gene DNA at nuclear periphery"/>
    <property type="evidence" value="ECO:0007669"/>
    <property type="project" value="TreeGrafter"/>
</dbReference>
<comment type="subcellular location">
    <subcellularLocation>
        <location evidence="1">Nucleus envelope</location>
    </subcellularLocation>
</comment>
<evidence type="ECO:0000256" key="6">
    <source>
        <dbReference type="ARBA" id="ARBA00023010"/>
    </source>
</evidence>
<dbReference type="PANTHER" id="PTHR13405:SF11">
    <property type="entry name" value="NUCLEAR PORE COMPLEX PROTEIN NUP133"/>
    <property type="match status" value="1"/>
</dbReference>
<evidence type="ECO:0000259" key="9">
    <source>
        <dbReference type="Pfam" id="PF03177"/>
    </source>
</evidence>
<keyword evidence="7" id="KW-0539">Nucleus</keyword>
<dbReference type="InterPro" id="IPR007187">
    <property type="entry name" value="Nucleoporin_Nup133/Nup155_C"/>
</dbReference>
<comment type="similarity">
    <text evidence="2">Belongs to the nucleoporin Nup133 family.</text>
</comment>
<evidence type="ECO:0000256" key="5">
    <source>
        <dbReference type="ARBA" id="ARBA00022927"/>
    </source>
</evidence>
<dbReference type="GO" id="GO:0031080">
    <property type="term" value="C:nuclear pore outer ring"/>
    <property type="evidence" value="ECO:0007669"/>
    <property type="project" value="TreeGrafter"/>
</dbReference>
<keyword evidence="12" id="KW-1185">Reference proteome</keyword>
<organism evidence="11 12">
    <name type="scientific">[Candida] railenensis</name>
    <dbReference type="NCBI Taxonomy" id="45579"/>
    <lineage>
        <taxon>Eukaryota</taxon>
        <taxon>Fungi</taxon>
        <taxon>Dikarya</taxon>
        <taxon>Ascomycota</taxon>
        <taxon>Saccharomycotina</taxon>
        <taxon>Pichiomycetes</taxon>
        <taxon>Debaryomycetaceae</taxon>
        <taxon>Kurtzmaniella</taxon>
    </lineage>
</organism>
<reference evidence="11" key="1">
    <citation type="submission" date="2022-03" db="EMBL/GenBank/DDBJ databases">
        <authorList>
            <person name="Legras J.-L."/>
            <person name="Devillers H."/>
            <person name="Grondin C."/>
        </authorList>
    </citation>
    <scope>NUCLEOTIDE SEQUENCE</scope>
    <source>
        <strain evidence="11">CLIB 1423</strain>
    </source>
</reference>
<feature type="region of interest" description="Disordered" evidence="8">
    <location>
        <begin position="1"/>
        <end position="26"/>
    </location>
</feature>
<name>A0A9P0QRR9_9ASCO</name>
<dbReference type="Proteomes" id="UP000837801">
    <property type="component" value="Unassembled WGS sequence"/>
</dbReference>
<protein>
    <submittedName>
        <fullName evidence="11">Nucleoporin Nup133p</fullName>
    </submittedName>
</protein>
<evidence type="ECO:0000256" key="2">
    <source>
        <dbReference type="ARBA" id="ARBA00005569"/>
    </source>
</evidence>
<feature type="domain" description="Nucleoporin Nup133/Nup155-like C-terminal" evidence="9">
    <location>
        <begin position="838"/>
        <end position="1124"/>
    </location>
</feature>
<keyword evidence="5" id="KW-0653">Protein transport</keyword>
<evidence type="ECO:0000259" key="10">
    <source>
        <dbReference type="Pfam" id="PF08801"/>
    </source>
</evidence>
<evidence type="ECO:0000313" key="11">
    <source>
        <dbReference type="EMBL" id="CAH2353398.1"/>
    </source>
</evidence>
<comment type="caution">
    <text evidence="11">The sequence shown here is derived from an EMBL/GenBank/DDBJ whole genome shotgun (WGS) entry which is preliminary data.</text>
</comment>
<feature type="domain" description="Nucleoporin Nup133/Nup155-like N-terminal" evidence="10">
    <location>
        <begin position="49"/>
        <end position="492"/>
    </location>
</feature>
<keyword evidence="6" id="KW-0811">Translocation</keyword>
<sequence length="1179" mass="132259">MVDQKSLFRPRKSERKEASGGKSVEHHSTAYGSIDLSSSAKSNGIIELTKTSKYCVSKLPASPSILSASSIASSGSSPGGILNGYTDHFSSYSLVINNDSINVWSYKSTDATPLSIQFPVREDSANGSPLPPLAILTKPINTYTDDPGLMIIDSTSGHVKFYESVQHAPALGLINNKSLELTVPLKTSHGEYITLAENVEPAGIVIATSLKRCVLVGFKDFFSKPRLSLTELIPPVSGNTLGLLSNIFSSRSGSSSDVYSKDLNEEIVSIKTSDILDQGMAQEIFIQDNQGGYYFFSLQLVTPDSGAIIDKKHSFKQYISTCIESSIEGYSLPGSSNKINLLDIWPLRQEESKPLKDIHIALCEIEPSMGAGAGEKSEYALVTLKINKTGVLYYGTHKLNKSFNIPSVKPRLFLPKPGNVAFVIIGNSIILTDVNPSYIESNSSPYYYNQRRWEDIIRLKPSVQIVGQGYEDESSDSNPSIILLTNNSGVLRVEKFGETGAASGMEIDVDPEDDAENPIATIMSHIEQGIFFSNSSDELDFDLLDVESCSHKSIKLACAQIIDSILNSTSPYLPVFLPSIKDFLNLKMSLFQSLISYVKRNFPEIWNVLVSNIVEKLEKIAVGLQLWTFVEVNGGKVLEILKRIIQKYVNISNQEAVSDPVRFFLNHKLQYVNQVLNDFVATLVNENISLTLVNELLVNTLYFGVFRYEEQYILQEPEIESRKLWIFDTDLIINVEEIFRTIYCGGTSKDLEITSEKLKTNNSQLCEALYYFVTSAVQYMQHFDSANQQQLKDYLKWYNSSKTHWIKSLLSRGLEVEAIRICEKYHDLSSLVVVLASEENRGMLAYDEYFDKFGYEFASSLYDFYLANDKINSLLLEFENYRPFLMKYFQENPRKTCQISWIRDFLDGNFVAGSSTLRTSSLEYADERIENKELKFSLAKLSAIAAAQSPNNDVDMIVDTEESLTDSNNNLVAIRIQNKLYRELSRSIAGNNVEGDDLLTFNYVSKHFSNELIDSVQFKSLIEEPLSRLSTKKLLTPVQLIDLLTLLKPTINSGKNFAYALRITSLITNDSIYREQCRLVWLRLLTITDKWGEITLTENETDEGVKLKFTNSILFKTFQKIGTDNDLVQQLDAILGGDQSVITSHDDLTTDLLSKLSVYIRENNLPTWVKSIKSEVGNV</sequence>
<dbReference type="Pfam" id="PF08801">
    <property type="entry name" value="Nucleoporin_N"/>
    <property type="match status" value="1"/>
</dbReference>
<dbReference type="GO" id="GO:0016973">
    <property type="term" value="P:poly(A)+ mRNA export from nucleus"/>
    <property type="evidence" value="ECO:0007669"/>
    <property type="project" value="TreeGrafter"/>
</dbReference>
<proteinExistence type="inferred from homology"/>
<evidence type="ECO:0000313" key="12">
    <source>
        <dbReference type="Proteomes" id="UP000837801"/>
    </source>
</evidence>
<dbReference type="OrthoDB" id="103454at2759"/>
<keyword evidence="3" id="KW-0813">Transport</keyword>
<gene>
    <name evidence="11" type="ORF">CLIB1423_10S04104</name>
</gene>
<dbReference type="Gene3D" id="1.20.58.1380">
    <property type="match status" value="1"/>
</dbReference>
<evidence type="ECO:0000256" key="8">
    <source>
        <dbReference type="SAM" id="MobiDB-lite"/>
    </source>
</evidence>
<dbReference type="InterPro" id="IPR014908">
    <property type="entry name" value="Nucleoporin_Nup133/Nup155_N"/>
</dbReference>
<dbReference type="GO" id="GO:0017056">
    <property type="term" value="F:structural constituent of nuclear pore"/>
    <property type="evidence" value="ECO:0007669"/>
    <property type="project" value="InterPro"/>
</dbReference>
<dbReference type="InterPro" id="IPR015943">
    <property type="entry name" value="WD40/YVTN_repeat-like_dom_sf"/>
</dbReference>
<feature type="compositionally biased region" description="Basic and acidic residues" evidence="8">
    <location>
        <begin position="14"/>
        <end position="26"/>
    </location>
</feature>
<dbReference type="EMBL" id="CAKXYY010000010">
    <property type="protein sequence ID" value="CAH2353398.1"/>
    <property type="molecule type" value="Genomic_DNA"/>
</dbReference>
<dbReference type="AlphaFoldDB" id="A0A9P0QRR9"/>
<keyword evidence="4" id="KW-0509">mRNA transport</keyword>
<dbReference type="Pfam" id="PF03177">
    <property type="entry name" value="Nucleoporin_C"/>
    <property type="match status" value="1"/>
</dbReference>
<evidence type="ECO:0000256" key="4">
    <source>
        <dbReference type="ARBA" id="ARBA00022816"/>
    </source>
</evidence>
<evidence type="ECO:0000256" key="7">
    <source>
        <dbReference type="ARBA" id="ARBA00023242"/>
    </source>
</evidence>
<evidence type="ECO:0000256" key="1">
    <source>
        <dbReference type="ARBA" id="ARBA00004259"/>
    </source>
</evidence>
<dbReference type="SUPFAM" id="SSF117289">
    <property type="entry name" value="Nucleoporin domain"/>
    <property type="match status" value="1"/>
</dbReference>
<evidence type="ECO:0000256" key="3">
    <source>
        <dbReference type="ARBA" id="ARBA00022448"/>
    </source>
</evidence>
<dbReference type="InterPro" id="IPR037624">
    <property type="entry name" value="Nup133-like"/>
</dbReference>
<dbReference type="Gene3D" id="2.130.10.10">
    <property type="entry name" value="YVTN repeat-like/Quinoprotein amine dehydrogenase"/>
    <property type="match status" value="1"/>
</dbReference>
<dbReference type="PANTHER" id="PTHR13405">
    <property type="entry name" value="NUCLEAR PORE COMPLEX PROTEIN NUP133"/>
    <property type="match status" value="1"/>
</dbReference>
<dbReference type="GO" id="GO:0006606">
    <property type="term" value="P:protein import into nucleus"/>
    <property type="evidence" value="ECO:0007669"/>
    <property type="project" value="TreeGrafter"/>
</dbReference>